<dbReference type="PRINTS" id="PR00039">
    <property type="entry name" value="HTHLYSR"/>
</dbReference>
<geneLocation type="plasmid" evidence="9">
    <name>pKK3 DNA</name>
</geneLocation>
<dbReference type="InterPro" id="IPR005119">
    <property type="entry name" value="LysR_subst-bd"/>
</dbReference>
<dbReference type="FunFam" id="1.10.10.10:FF:000001">
    <property type="entry name" value="LysR family transcriptional regulator"/>
    <property type="match status" value="1"/>
</dbReference>
<dbReference type="PROSITE" id="PS50931">
    <property type="entry name" value="HTH_LYSR"/>
    <property type="match status" value="1"/>
</dbReference>
<evidence type="ECO:0000256" key="2">
    <source>
        <dbReference type="ARBA" id="ARBA00018718"/>
    </source>
</evidence>
<dbReference type="Gene3D" id="3.40.190.290">
    <property type="match status" value="1"/>
</dbReference>
<gene>
    <name evidence="8" type="ORF">KNN_06968</name>
</gene>
<dbReference type="PANTHER" id="PTHR30126:SF40">
    <property type="entry name" value="HTH-TYPE TRANSCRIPTIONAL REGULATOR GLTR"/>
    <property type="match status" value="1"/>
</dbReference>
<dbReference type="Proteomes" id="UP000055316">
    <property type="component" value="Plasmid pKK3"/>
</dbReference>
<proteinExistence type="inferred from homology"/>
<dbReference type="GO" id="GO:0000976">
    <property type="term" value="F:transcription cis-regulatory region binding"/>
    <property type="evidence" value="ECO:0007669"/>
    <property type="project" value="TreeGrafter"/>
</dbReference>
<name>A0A9W4EXQ0_BACTO</name>
<dbReference type="EMBL" id="AP014867">
    <property type="protein sequence ID" value="BAR87701.1"/>
    <property type="molecule type" value="Genomic_DNA"/>
</dbReference>
<keyword evidence="6" id="KW-0472">Membrane</keyword>
<dbReference type="InterPro" id="IPR036390">
    <property type="entry name" value="WH_DNA-bd_sf"/>
</dbReference>
<evidence type="ECO:0000313" key="8">
    <source>
        <dbReference type="EMBL" id="BAR87701.1"/>
    </source>
</evidence>
<keyword evidence="6" id="KW-1133">Transmembrane helix</keyword>
<dbReference type="Gene3D" id="1.10.10.10">
    <property type="entry name" value="Winged helix-like DNA-binding domain superfamily/Winged helix DNA-binding domain"/>
    <property type="match status" value="1"/>
</dbReference>
<keyword evidence="6" id="KW-0812">Transmembrane</keyword>
<evidence type="ECO:0000259" key="7">
    <source>
        <dbReference type="PROSITE" id="PS50931"/>
    </source>
</evidence>
<protein>
    <recommendedName>
        <fullName evidence="2">HTH-type transcriptional regulator CzcR</fullName>
    </recommendedName>
</protein>
<dbReference type="PANTHER" id="PTHR30126">
    <property type="entry name" value="HTH-TYPE TRANSCRIPTIONAL REGULATOR"/>
    <property type="match status" value="1"/>
</dbReference>
<comment type="similarity">
    <text evidence="1">Belongs to the LysR transcriptional regulatory family.</text>
</comment>
<dbReference type="AlphaFoldDB" id="A0A9W4EXQ0"/>
<evidence type="ECO:0000256" key="3">
    <source>
        <dbReference type="ARBA" id="ARBA00023015"/>
    </source>
</evidence>
<keyword evidence="5" id="KW-0804">Transcription</keyword>
<keyword evidence="4" id="KW-0238">DNA-binding</keyword>
<organism evidence="8 9">
    <name type="scientific">Bacillus thuringiensis subsp. tolworthi</name>
    <dbReference type="NCBI Taxonomy" id="1442"/>
    <lineage>
        <taxon>Bacteria</taxon>
        <taxon>Bacillati</taxon>
        <taxon>Bacillota</taxon>
        <taxon>Bacilli</taxon>
        <taxon>Bacillales</taxon>
        <taxon>Bacillaceae</taxon>
        <taxon>Bacillus</taxon>
        <taxon>Bacillus cereus group</taxon>
    </lineage>
</organism>
<dbReference type="GO" id="GO:0003700">
    <property type="term" value="F:DNA-binding transcription factor activity"/>
    <property type="evidence" value="ECO:0007669"/>
    <property type="project" value="InterPro"/>
</dbReference>
<dbReference type="Pfam" id="PF00126">
    <property type="entry name" value="HTH_1"/>
    <property type="match status" value="1"/>
</dbReference>
<evidence type="ECO:0000313" key="9">
    <source>
        <dbReference type="Proteomes" id="UP000055316"/>
    </source>
</evidence>
<accession>A0A9W4EXQ0</accession>
<reference evidence="8 9" key="1">
    <citation type="submission" date="2015-05" db="EMBL/GenBank/DDBJ databases">
        <title>Whole genome sequence of Bacillus thuringiensis serovar tolworthi Pasteur Institute Standard strain.</title>
        <authorList>
            <person name="Kanda K."/>
            <person name="Nakashima K."/>
            <person name="Nagano Y."/>
        </authorList>
    </citation>
    <scope>NUCLEOTIDE SEQUENCE [LARGE SCALE GENOMIC DNA]</scope>
    <source>
        <strain evidence="8 9">Pasteur Institute Standard strain</strain>
        <plasmid evidence="9">pKK3 DNA</plasmid>
    </source>
</reference>
<feature type="domain" description="HTH lysR-type" evidence="7">
    <location>
        <begin position="5"/>
        <end position="62"/>
    </location>
</feature>
<dbReference type="Pfam" id="PF03466">
    <property type="entry name" value="LysR_substrate"/>
    <property type="match status" value="1"/>
</dbReference>
<evidence type="ECO:0000256" key="6">
    <source>
        <dbReference type="SAM" id="Phobius"/>
    </source>
</evidence>
<dbReference type="InterPro" id="IPR036388">
    <property type="entry name" value="WH-like_DNA-bd_sf"/>
</dbReference>
<dbReference type="SUPFAM" id="SSF46785">
    <property type="entry name" value="Winged helix' DNA-binding domain"/>
    <property type="match status" value="1"/>
</dbReference>
<evidence type="ECO:0000256" key="5">
    <source>
        <dbReference type="ARBA" id="ARBA00023163"/>
    </source>
</evidence>
<sequence length="286" mass="32786">MEIKLEFRDLKIFQTVARTKNITAAAKNLNYVQSNVTAHIKQLEEELNTILFHRHARGISLTGDGQKFLEKVEKVLKKFEELRDMFKDESSAGFLNIGTVDTVHPLPMVLAGYYAKYPNVDISLKTDVSNQLMLDVLNYKLDGAFITGPIKEPSFEQYEFSSKTLTLVTNQPTFNLQDLNHETFLVFGQGCGYRTILEKWLKDEGFITNKFMEFNMIEMILHSVSLGLGVTLLPITSVGLFSSIPNIYCHEIPEEFRQITTIFIRNKNINPGPSMRNFIKELQLYK</sequence>
<evidence type="ECO:0000256" key="4">
    <source>
        <dbReference type="ARBA" id="ARBA00023125"/>
    </source>
</evidence>
<evidence type="ECO:0000256" key="1">
    <source>
        <dbReference type="ARBA" id="ARBA00009437"/>
    </source>
</evidence>
<feature type="transmembrane region" description="Helical" evidence="6">
    <location>
        <begin position="219"/>
        <end position="241"/>
    </location>
</feature>
<dbReference type="InterPro" id="IPR000847">
    <property type="entry name" value="LysR_HTH_N"/>
</dbReference>
<keyword evidence="3" id="KW-0805">Transcription regulation</keyword>
<dbReference type="SUPFAM" id="SSF53850">
    <property type="entry name" value="Periplasmic binding protein-like II"/>
    <property type="match status" value="1"/>
</dbReference>
<keyword evidence="8" id="KW-0614">Plasmid</keyword>